<proteinExistence type="predicted"/>
<comment type="caution">
    <text evidence="3">The sequence shown here is derived from an EMBL/GenBank/DDBJ whole genome shotgun (WGS) entry which is preliminary data.</text>
</comment>
<sequence length="210" mass="23520">MSRQERRRVRAYVQYVNRLYDSSDESSDDDEAGDSSMGQSPEIVDVNIAITLFMEEINLPAANVESDTSMSSDEDPKYFSTCSSLEDSTEIENADEGCFWDGAGAGDSVCAEKNSLAADLRGWKTKFHVPLNQVGELLDILRKYHPELPKSAKTLLGTPRQKALVRNVDPGIYYHFGIKKRLLSRRSRRSLCSLAQPTWLFVVLAIPIPL</sequence>
<reference evidence="3 4" key="1">
    <citation type="submission" date="2022-05" db="EMBL/GenBank/DDBJ databases">
        <title>A multi-omics perspective on studying reproductive biology in Daphnia sinensis.</title>
        <authorList>
            <person name="Jia J."/>
        </authorList>
    </citation>
    <scope>NUCLEOTIDE SEQUENCE [LARGE SCALE GENOMIC DNA]</scope>
    <source>
        <strain evidence="3 4">WSL</strain>
    </source>
</reference>
<feature type="transmembrane region" description="Helical" evidence="2">
    <location>
        <begin position="190"/>
        <end position="208"/>
    </location>
</feature>
<evidence type="ECO:0000256" key="1">
    <source>
        <dbReference type="SAM" id="MobiDB-lite"/>
    </source>
</evidence>
<evidence type="ECO:0000313" key="4">
    <source>
        <dbReference type="Proteomes" id="UP000820818"/>
    </source>
</evidence>
<feature type="compositionally biased region" description="Acidic residues" evidence="1">
    <location>
        <begin position="22"/>
        <end position="33"/>
    </location>
</feature>
<keyword evidence="4" id="KW-1185">Reference proteome</keyword>
<organism evidence="3 4">
    <name type="scientific">Daphnia sinensis</name>
    <dbReference type="NCBI Taxonomy" id="1820382"/>
    <lineage>
        <taxon>Eukaryota</taxon>
        <taxon>Metazoa</taxon>
        <taxon>Ecdysozoa</taxon>
        <taxon>Arthropoda</taxon>
        <taxon>Crustacea</taxon>
        <taxon>Branchiopoda</taxon>
        <taxon>Diplostraca</taxon>
        <taxon>Cladocera</taxon>
        <taxon>Anomopoda</taxon>
        <taxon>Daphniidae</taxon>
        <taxon>Daphnia</taxon>
        <taxon>Daphnia similis group</taxon>
    </lineage>
</organism>
<dbReference type="AlphaFoldDB" id="A0AAD5PWY3"/>
<accession>A0AAD5PWY3</accession>
<dbReference type="EMBL" id="WJBH02000005">
    <property type="protein sequence ID" value="KAI9558375.1"/>
    <property type="molecule type" value="Genomic_DNA"/>
</dbReference>
<keyword evidence="2" id="KW-0812">Transmembrane</keyword>
<evidence type="ECO:0000256" key="2">
    <source>
        <dbReference type="SAM" id="Phobius"/>
    </source>
</evidence>
<protein>
    <submittedName>
        <fullName evidence="3">Uncharacterized protein</fullName>
    </submittedName>
</protein>
<gene>
    <name evidence="3" type="ORF">GHT06_015146</name>
</gene>
<keyword evidence="2" id="KW-0472">Membrane</keyword>
<name>A0AAD5PWY3_9CRUS</name>
<keyword evidence="2" id="KW-1133">Transmembrane helix</keyword>
<evidence type="ECO:0000313" key="3">
    <source>
        <dbReference type="EMBL" id="KAI9558375.1"/>
    </source>
</evidence>
<dbReference type="Proteomes" id="UP000820818">
    <property type="component" value="Linkage Group LG5"/>
</dbReference>
<feature type="region of interest" description="Disordered" evidence="1">
    <location>
        <begin position="20"/>
        <end position="40"/>
    </location>
</feature>